<dbReference type="AlphaFoldDB" id="A0A2T2XBP0"/>
<comment type="cofactor">
    <cofactor evidence="5">
        <name>pyridoxal 5'-phosphate</name>
        <dbReference type="ChEBI" id="CHEBI:597326"/>
    </cofactor>
</comment>
<evidence type="ECO:0000256" key="2">
    <source>
        <dbReference type="ARBA" id="ARBA00022898"/>
    </source>
</evidence>
<evidence type="ECO:0000313" key="8">
    <source>
        <dbReference type="EMBL" id="PSR31909.1"/>
    </source>
</evidence>
<reference evidence="8 9" key="1">
    <citation type="journal article" date="2014" name="BMC Genomics">
        <title>Comparison of environmental and isolate Sulfobacillus genomes reveals diverse carbon, sulfur, nitrogen, and hydrogen metabolisms.</title>
        <authorList>
            <person name="Justice N.B."/>
            <person name="Norman A."/>
            <person name="Brown C.T."/>
            <person name="Singh A."/>
            <person name="Thomas B.C."/>
            <person name="Banfield J.F."/>
        </authorList>
    </citation>
    <scope>NUCLEOTIDE SEQUENCE [LARGE SCALE GENOMIC DNA]</scope>
    <source>
        <strain evidence="8">AMDSBA1</strain>
    </source>
</reference>
<dbReference type="PANTHER" id="PTHR11773:SF1">
    <property type="entry name" value="GLYCINE DEHYDROGENASE (DECARBOXYLATING), MITOCHONDRIAL"/>
    <property type="match status" value="1"/>
</dbReference>
<dbReference type="InterPro" id="IPR049316">
    <property type="entry name" value="GDC-P_C"/>
</dbReference>
<dbReference type="InterPro" id="IPR015424">
    <property type="entry name" value="PyrdxlP-dep_Trfase"/>
</dbReference>
<comment type="function">
    <text evidence="1 5">The glycine cleavage system catalyzes the degradation of glycine. The P protein binds the alpha-amino group of glycine through its pyridoxal phosphate cofactor; CO(2) is released and the remaining methylamine moiety is then transferred to the lipoamide cofactor of the H protein.</text>
</comment>
<name>A0A2T2XBP0_9FIRM</name>
<dbReference type="GO" id="GO:0004375">
    <property type="term" value="F:glycine dehydrogenase (decarboxylating) activity"/>
    <property type="evidence" value="ECO:0007669"/>
    <property type="project" value="UniProtKB-EC"/>
</dbReference>
<comment type="caution">
    <text evidence="8">The sequence shown here is derived from an EMBL/GenBank/DDBJ whole genome shotgun (WGS) entry which is preliminary data.</text>
</comment>
<dbReference type="InterPro" id="IPR023012">
    <property type="entry name" value="GcvPB"/>
</dbReference>
<evidence type="ECO:0000256" key="3">
    <source>
        <dbReference type="ARBA" id="ARBA00023002"/>
    </source>
</evidence>
<dbReference type="GO" id="GO:0030170">
    <property type="term" value="F:pyridoxal phosphate binding"/>
    <property type="evidence" value="ECO:0007669"/>
    <property type="project" value="TreeGrafter"/>
</dbReference>
<evidence type="ECO:0000313" key="9">
    <source>
        <dbReference type="Proteomes" id="UP000242699"/>
    </source>
</evidence>
<protein>
    <recommendedName>
        <fullName evidence="5">Probable glycine dehydrogenase (decarboxylating) subunit 2</fullName>
        <ecNumber evidence="5">1.4.4.2</ecNumber>
    </recommendedName>
    <alternativeName>
        <fullName evidence="5">Glycine cleavage system P-protein subunit 2</fullName>
    </alternativeName>
    <alternativeName>
        <fullName evidence="5">Glycine decarboxylase subunit 2</fullName>
    </alternativeName>
    <alternativeName>
        <fullName evidence="5">Glycine dehydrogenase (aminomethyl-transferring) subunit 2</fullName>
    </alternativeName>
</protein>
<sequence>MDVPVIFERSVPHRQGIRLPECDVPELKVEEVVGDDFARTSDLKLPEVSELDVVRHYTHLSTLNYGVDTGFYPLGSCTMKYNPKVNEAIAALPGFQDVHPLQPSQTVQGMLTVMHSLETALAEISGMDAMTLEPAAGAHGELTGILIIRAYLEAQGQKRTTILVPDSAHGTNPATATMAGFKVKVVPSGPRGGVDVQQLRAAVDEDTAGLMLTNPNTLGLFEEDILEIADIVHQAGGLLYYDGANMNAIMGKVRPGDMGFDVVHLNLHKTFSTPHGGGGPGAGPVGVKKVLEPFLPLPRIAGKDGQWYWDYDRPQSIGKVRSFYGNPGVLVRAYAYLRSHGAQGLQEVSETAVLNANYLLHLLGERYHTPYDRTVKHEFVLSLSAQKKRGARALDVAKRLIDYGVYPPTVYFPLVVEEAMMVEPTETESKETLDFFARSMIEIDDEINSNLQLLHQAPHHTVVSRLDEAQAARHPVLTYFHEKG</sequence>
<dbReference type="EMBL" id="PXYT01000001">
    <property type="protein sequence ID" value="PSR31909.1"/>
    <property type="molecule type" value="Genomic_DNA"/>
</dbReference>
<dbReference type="Gene3D" id="3.90.1150.10">
    <property type="entry name" value="Aspartate Aminotransferase, domain 1"/>
    <property type="match status" value="1"/>
</dbReference>
<dbReference type="GO" id="GO:0005960">
    <property type="term" value="C:glycine cleavage complex"/>
    <property type="evidence" value="ECO:0007669"/>
    <property type="project" value="TreeGrafter"/>
</dbReference>
<dbReference type="HAMAP" id="MF_00713">
    <property type="entry name" value="GcvPB"/>
    <property type="match status" value="1"/>
</dbReference>
<evidence type="ECO:0000259" key="7">
    <source>
        <dbReference type="Pfam" id="PF21478"/>
    </source>
</evidence>
<gene>
    <name evidence="5" type="primary">gcvPB</name>
    <name evidence="8" type="ORF">C7B43_01425</name>
</gene>
<dbReference type="GO" id="GO:0005829">
    <property type="term" value="C:cytosol"/>
    <property type="evidence" value="ECO:0007669"/>
    <property type="project" value="TreeGrafter"/>
</dbReference>
<organism evidence="8 9">
    <name type="scientific">Sulfobacillus benefaciens</name>
    <dbReference type="NCBI Taxonomy" id="453960"/>
    <lineage>
        <taxon>Bacteria</taxon>
        <taxon>Bacillati</taxon>
        <taxon>Bacillota</taxon>
        <taxon>Clostridia</taxon>
        <taxon>Eubacteriales</taxon>
        <taxon>Clostridiales Family XVII. Incertae Sedis</taxon>
        <taxon>Sulfobacillus</taxon>
    </lineage>
</organism>
<evidence type="ECO:0000259" key="6">
    <source>
        <dbReference type="Pfam" id="PF00266"/>
    </source>
</evidence>
<feature type="domain" description="Glycine dehydrogenase C-terminal" evidence="7">
    <location>
        <begin position="349"/>
        <end position="449"/>
    </location>
</feature>
<dbReference type="InterPro" id="IPR015422">
    <property type="entry name" value="PyrdxlP-dep_Trfase_small"/>
</dbReference>
<dbReference type="Proteomes" id="UP000242699">
    <property type="component" value="Unassembled WGS sequence"/>
</dbReference>
<dbReference type="NCBIfam" id="NF003346">
    <property type="entry name" value="PRK04366.1"/>
    <property type="match status" value="1"/>
</dbReference>
<comment type="similarity">
    <text evidence="5">Belongs to the GcvP family. C-terminal subunit subfamily.</text>
</comment>
<comment type="subunit">
    <text evidence="5">The glycine cleavage system is composed of four proteins: P, T, L and H. In this organism, the P 'protein' is a heterodimer of two subunits.</text>
</comment>
<feature type="modified residue" description="N6-(pyridoxal phosphate)lysine" evidence="5">
    <location>
        <position position="269"/>
    </location>
</feature>
<dbReference type="PANTHER" id="PTHR11773">
    <property type="entry name" value="GLYCINE DEHYDROGENASE, DECARBOXYLATING"/>
    <property type="match status" value="1"/>
</dbReference>
<evidence type="ECO:0000256" key="4">
    <source>
        <dbReference type="ARBA" id="ARBA00049026"/>
    </source>
</evidence>
<dbReference type="InterPro" id="IPR020581">
    <property type="entry name" value="GDC_P"/>
</dbReference>
<dbReference type="Gene3D" id="3.40.640.10">
    <property type="entry name" value="Type I PLP-dependent aspartate aminotransferase-like (Major domain)"/>
    <property type="match status" value="1"/>
</dbReference>
<dbReference type="Pfam" id="PF21478">
    <property type="entry name" value="GcvP2_C"/>
    <property type="match status" value="1"/>
</dbReference>
<dbReference type="InterPro" id="IPR015421">
    <property type="entry name" value="PyrdxlP-dep_Trfase_major"/>
</dbReference>
<dbReference type="Gene3D" id="6.20.440.10">
    <property type="match status" value="1"/>
</dbReference>
<dbReference type="Pfam" id="PF00266">
    <property type="entry name" value="Aminotran_5"/>
    <property type="match status" value="1"/>
</dbReference>
<dbReference type="SUPFAM" id="SSF53383">
    <property type="entry name" value="PLP-dependent transferases"/>
    <property type="match status" value="1"/>
</dbReference>
<dbReference type="CDD" id="cd00613">
    <property type="entry name" value="GDC-P"/>
    <property type="match status" value="1"/>
</dbReference>
<keyword evidence="2 5" id="KW-0663">Pyridoxal phosphate</keyword>
<feature type="domain" description="Aminotransferase class V" evidence="6">
    <location>
        <begin position="146"/>
        <end position="276"/>
    </location>
</feature>
<dbReference type="EC" id="1.4.4.2" evidence="5"/>
<accession>A0A2T2XBP0</accession>
<dbReference type="InterPro" id="IPR000192">
    <property type="entry name" value="Aminotrans_V_dom"/>
</dbReference>
<evidence type="ECO:0000256" key="5">
    <source>
        <dbReference type="HAMAP-Rule" id="MF_00713"/>
    </source>
</evidence>
<dbReference type="GO" id="GO:0019464">
    <property type="term" value="P:glycine decarboxylation via glycine cleavage system"/>
    <property type="evidence" value="ECO:0007669"/>
    <property type="project" value="UniProtKB-UniRule"/>
</dbReference>
<keyword evidence="3 5" id="KW-0560">Oxidoreductase</keyword>
<dbReference type="FunFam" id="3.90.1150.10:FF:000014">
    <property type="entry name" value="Probable glycine dehydrogenase (decarboxylating) subunit 2"/>
    <property type="match status" value="1"/>
</dbReference>
<evidence type="ECO:0000256" key="1">
    <source>
        <dbReference type="ARBA" id="ARBA00003788"/>
    </source>
</evidence>
<dbReference type="FunFam" id="3.40.640.10:FF:000034">
    <property type="entry name" value="Probable glycine dehydrogenase (decarboxylating) subunit 2"/>
    <property type="match status" value="1"/>
</dbReference>
<dbReference type="GO" id="GO:0016594">
    <property type="term" value="F:glycine binding"/>
    <property type="evidence" value="ECO:0007669"/>
    <property type="project" value="TreeGrafter"/>
</dbReference>
<comment type="catalytic activity">
    <reaction evidence="4 5">
        <text>N(6)-[(R)-lipoyl]-L-lysyl-[glycine-cleavage complex H protein] + glycine + H(+) = N(6)-[(R)-S(8)-aminomethyldihydrolipoyl]-L-lysyl-[glycine-cleavage complex H protein] + CO2</text>
        <dbReference type="Rhea" id="RHEA:24304"/>
        <dbReference type="Rhea" id="RHEA-COMP:10494"/>
        <dbReference type="Rhea" id="RHEA-COMP:10495"/>
        <dbReference type="ChEBI" id="CHEBI:15378"/>
        <dbReference type="ChEBI" id="CHEBI:16526"/>
        <dbReference type="ChEBI" id="CHEBI:57305"/>
        <dbReference type="ChEBI" id="CHEBI:83099"/>
        <dbReference type="ChEBI" id="CHEBI:83143"/>
        <dbReference type="EC" id="1.4.4.2"/>
    </reaction>
</comment>
<proteinExistence type="inferred from homology"/>